<evidence type="ECO:0000313" key="1">
    <source>
        <dbReference type="EMBL" id="CCH32755.1"/>
    </source>
</evidence>
<dbReference type="Proteomes" id="UP000006281">
    <property type="component" value="Chromosome"/>
</dbReference>
<organism evidence="1 2">
    <name type="scientific">Saccharothrix espanaensis (strain ATCC 51144 / DSM 44229 / JCM 9112 / NBRC 15066 / NRRL 15764)</name>
    <dbReference type="NCBI Taxonomy" id="1179773"/>
    <lineage>
        <taxon>Bacteria</taxon>
        <taxon>Bacillati</taxon>
        <taxon>Actinomycetota</taxon>
        <taxon>Actinomycetes</taxon>
        <taxon>Pseudonocardiales</taxon>
        <taxon>Pseudonocardiaceae</taxon>
        <taxon>Saccharothrix</taxon>
    </lineage>
</organism>
<protein>
    <submittedName>
        <fullName evidence="1">Uncharacterized protein</fullName>
    </submittedName>
</protein>
<name>K0JXU7_SACES</name>
<dbReference type="EMBL" id="HE804045">
    <property type="protein sequence ID" value="CCH32755.1"/>
    <property type="molecule type" value="Genomic_DNA"/>
</dbReference>
<dbReference type="KEGG" id="sesp:BN6_54960"/>
<dbReference type="HOGENOM" id="CLU_2452810_0_0_11"/>
<reference evidence="1 2" key="1">
    <citation type="journal article" date="2012" name="BMC Genomics">
        <title>Complete genome sequence of Saccharothrix espanaensis DSM 44229T and comparison to the other completely sequenced Pseudonocardiaceae.</title>
        <authorList>
            <person name="Strobel T."/>
            <person name="Al-Dilaimi A."/>
            <person name="Blom J."/>
            <person name="Gessner A."/>
            <person name="Kalinowski J."/>
            <person name="Luzhetska M."/>
            <person name="Puhler A."/>
            <person name="Szczepanowski R."/>
            <person name="Bechthold A."/>
            <person name="Ruckert C."/>
        </authorList>
    </citation>
    <scope>NUCLEOTIDE SEQUENCE [LARGE SCALE GENOMIC DNA]</scope>
    <source>
        <strain evidence="2">ATCC 51144 / DSM 44229 / JCM 9112 / NBRC 15066 / NRRL 15764</strain>
    </source>
</reference>
<evidence type="ECO:0000313" key="2">
    <source>
        <dbReference type="Proteomes" id="UP000006281"/>
    </source>
</evidence>
<gene>
    <name evidence="1" type="ordered locus">BN6_54960</name>
</gene>
<keyword evidence="2" id="KW-1185">Reference proteome</keyword>
<dbReference type="AlphaFoldDB" id="K0JXU7"/>
<sequence length="89" mass="9363">MQSRPGGTGSGDLPLSSTGCRVGPAASVLLRRKLPALTPAELGRLLLRLPALRALSTRDRAVVVRPIAAEPVCVRPWAAGTSRLRLGAW</sequence>
<accession>K0JXU7</accession>
<proteinExistence type="predicted"/>
<dbReference type="STRING" id="1179773.BN6_54960"/>